<dbReference type="Gene3D" id="3.40.50.2300">
    <property type="match status" value="1"/>
</dbReference>
<name>A0A6J4M6P4_9CHLR</name>
<evidence type="ECO:0000256" key="1">
    <source>
        <dbReference type="PROSITE-ProRule" id="PRU00169"/>
    </source>
</evidence>
<feature type="signal peptide" evidence="2">
    <location>
        <begin position="1"/>
        <end position="23"/>
    </location>
</feature>
<dbReference type="InterPro" id="IPR001789">
    <property type="entry name" value="Sig_transdc_resp-reg_receiver"/>
</dbReference>
<evidence type="ECO:0000313" key="4">
    <source>
        <dbReference type="EMBL" id="CAA9351452.1"/>
    </source>
</evidence>
<reference evidence="4" key="1">
    <citation type="submission" date="2020-02" db="EMBL/GenBank/DDBJ databases">
        <authorList>
            <person name="Meier V. D."/>
        </authorList>
    </citation>
    <scope>NUCLEOTIDE SEQUENCE</scope>
    <source>
        <strain evidence="4">AVDCRST_MAG93</strain>
    </source>
</reference>
<sequence>MRTQERMCYPRLFSALHVGYAVVATFAAPPNQPQGIAAAHPDLIIMDWFFGKEAVGMQTLDMLKTYPPTATIPIIVCTAAGKALEMVEGLQPHRGVRILHKPFAIDDLLTMIRQVFARH</sequence>
<keyword evidence="1" id="KW-0597">Phosphoprotein</keyword>
<dbReference type="AlphaFoldDB" id="A0A6J4M6P4"/>
<dbReference type="SUPFAM" id="SSF52172">
    <property type="entry name" value="CheY-like"/>
    <property type="match status" value="1"/>
</dbReference>
<evidence type="ECO:0000259" key="3">
    <source>
        <dbReference type="PROSITE" id="PS50110"/>
    </source>
</evidence>
<organism evidence="4">
    <name type="scientific">uncultured Chloroflexia bacterium</name>
    <dbReference type="NCBI Taxonomy" id="1672391"/>
    <lineage>
        <taxon>Bacteria</taxon>
        <taxon>Bacillati</taxon>
        <taxon>Chloroflexota</taxon>
        <taxon>Chloroflexia</taxon>
        <taxon>environmental samples</taxon>
    </lineage>
</organism>
<keyword evidence="2" id="KW-0732">Signal</keyword>
<dbReference type="PROSITE" id="PS50110">
    <property type="entry name" value="RESPONSE_REGULATORY"/>
    <property type="match status" value="1"/>
</dbReference>
<proteinExistence type="predicted"/>
<feature type="domain" description="Response regulatory" evidence="3">
    <location>
        <begin position="1"/>
        <end position="116"/>
    </location>
</feature>
<protein>
    <recommendedName>
        <fullName evidence="3">Response regulatory domain-containing protein</fullName>
    </recommendedName>
</protein>
<dbReference type="GO" id="GO:0000160">
    <property type="term" value="P:phosphorelay signal transduction system"/>
    <property type="evidence" value="ECO:0007669"/>
    <property type="project" value="InterPro"/>
</dbReference>
<feature type="modified residue" description="4-aspartylphosphate" evidence="1">
    <location>
        <position position="47"/>
    </location>
</feature>
<gene>
    <name evidence="4" type="ORF">AVDCRST_MAG93-7139</name>
</gene>
<dbReference type="Pfam" id="PF00072">
    <property type="entry name" value="Response_reg"/>
    <property type="match status" value="1"/>
</dbReference>
<dbReference type="EMBL" id="CADCTR010002412">
    <property type="protein sequence ID" value="CAA9351452.1"/>
    <property type="molecule type" value="Genomic_DNA"/>
</dbReference>
<dbReference type="InterPro" id="IPR011006">
    <property type="entry name" value="CheY-like_superfamily"/>
</dbReference>
<feature type="chain" id="PRO_5026851954" description="Response regulatory domain-containing protein" evidence="2">
    <location>
        <begin position="24"/>
        <end position="119"/>
    </location>
</feature>
<evidence type="ECO:0000256" key="2">
    <source>
        <dbReference type="SAM" id="SignalP"/>
    </source>
</evidence>
<accession>A0A6J4M6P4</accession>